<gene>
    <name evidence="4" type="ORF">E4A49_08310</name>
    <name evidence="3" type="ORF">FM125_05020</name>
</gene>
<dbReference type="InterPro" id="IPR023606">
    <property type="entry name" value="CoA-Trfase_III_dom_1_sf"/>
</dbReference>
<dbReference type="Proteomes" id="UP000196230">
    <property type="component" value="Unassembled WGS sequence"/>
</dbReference>
<keyword evidence="1 3" id="KW-0808">Transferase</keyword>
<accession>A0A1R4IWZ2</accession>
<dbReference type="PANTHER" id="PTHR48207:SF3">
    <property type="entry name" value="SUCCINATE--HYDROXYMETHYLGLUTARATE COA-TRANSFERASE"/>
    <property type="match status" value="1"/>
</dbReference>
<dbReference type="InterPro" id="IPR050483">
    <property type="entry name" value="CoA-transferase_III_domain"/>
</dbReference>
<dbReference type="PANTHER" id="PTHR48207">
    <property type="entry name" value="SUCCINATE--HYDROXYMETHYLGLUTARATE COA-TRANSFERASE"/>
    <property type="match status" value="1"/>
</dbReference>
<evidence type="ECO:0000313" key="4">
    <source>
        <dbReference type="EMBL" id="TFH98508.1"/>
    </source>
</evidence>
<protein>
    <submittedName>
        <fullName evidence="4">CoA transferase</fullName>
    </submittedName>
    <submittedName>
        <fullName evidence="3">L-carnitine dehydratase/bile acid-inducible protein F</fullName>
        <ecNumber evidence="3">2.8.3.16</ecNumber>
    </submittedName>
</protein>
<organism evidence="3 5">
    <name type="scientific">Micrococcus lylae</name>
    <dbReference type="NCBI Taxonomy" id="1273"/>
    <lineage>
        <taxon>Bacteria</taxon>
        <taxon>Bacillati</taxon>
        <taxon>Actinomycetota</taxon>
        <taxon>Actinomycetes</taxon>
        <taxon>Micrococcales</taxon>
        <taxon>Micrococcaceae</taxon>
        <taxon>Micrococcus</taxon>
    </lineage>
</organism>
<dbReference type="RefSeq" id="WP_082739820.1">
    <property type="nucleotide sequence ID" value="NZ_CP126965.1"/>
</dbReference>
<proteinExistence type="predicted"/>
<keyword evidence="6" id="KW-1185">Reference proteome</keyword>
<dbReference type="Gene3D" id="3.40.50.10540">
    <property type="entry name" value="Crotonobetainyl-coa:carnitine coa-transferase, domain 1"/>
    <property type="match status" value="1"/>
</dbReference>
<feature type="region of interest" description="Disordered" evidence="2">
    <location>
        <begin position="1"/>
        <end position="30"/>
    </location>
</feature>
<evidence type="ECO:0000313" key="5">
    <source>
        <dbReference type="Proteomes" id="UP000196230"/>
    </source>
</evidence>
<dbReference type="SUPFAM" id="SSF89796">
    <property type="entry name" value="CoA-transferase family III (CaiB/BaiF)"/>
    <property type="match status" value="1"/>
</dbReference>
<evidence type="ECO:0000256" key="2">
    <source>
        <dbReference type="SAM" id="MobiDB-lite"/>
    </source>
</evidence>
<dbReference type="Pfam" id="PF02515">
    <property type="entry name" value="CoA_transf_3"/>
    <property type="match status" value="1"/>
</dbReference>
<evidence type="ECO:0000313" key="6">
    <source>
        <dbReference type="Proteomes" id="UP000297477"/>
    </source>
</evidence>
<evidence type="ECO:0000313" key="3">
    <source>
        <dbReference type="EMBL" id="SJN24228.1"/>
    </source>
</evidence>
<dbReference type="GO" id="GO:0033608">
    <property type="term" value="F:formyl-CoA transferase activity"/>
    <property type="evidence" value="ECO:0007669"/>
    <property type="project" value="UniProtKB-EC"/>
</dbReference>
<evidence type="ECO:0000256" key="1">
    <source>
        <dbReference type="ARBA" id="ARBA00022679"/>
    </source>
</evidence>
<reference evidence="4 6" key="2">
    <citation type="submission" date="2019-03" db="EMBL/GenBank/DDBJ databases">
        <title>Reclassification of Micrococcus aloeverae and Micrococcus yunnanensis as later heterotypic synonyms of Micrococcus luteus.</title>
        <authorList>
            <person name="Huang C.-H."/>
        </authorList>
    </citation>
    <scope>NUCLEOTIDE SEQUENCE [LARGE SCALE GENOMIC DNA]</scope>
    <source>
        <strain evidence="4 6">BCRC 12151</strain>
    </source>
</reference>
<dbReference type="Gene3D" id="3.30.1540.10">
    <property type="entry name" value="formyl-coa transferase, domain 3"/>
    <property type="match status" value="1"/>
</dbReference>
<reference evidence="3 5" key="1">
    <citation type="submission" date="2017-02" db="EMBL/GenBank/DDBJ databases">
        <authorList>
            <person name="Peterson S.W."/>
        </authorList>
    </citation>
    <scope>NUCLEOTIDE SEQUENCE [LARGE SCALE GENOMIC DNA]</scope>
    <source>
        <strain evidence="3 5">2B3F</strain>
    </source>
</reference>
<sequence length="412" mass="43480">MQKATGQDGGEAAVVGTDGTGPADASGLTGDGTGPLAGIVVADLSRVLAGPYCTMLLADLGATVIKVESPGGDDTRTWRPPVHGDMSTYFMSANRNKHSIALDMKDPEQLELVHRIVGEADVLVENFKPGGLAKYGLDADSVAERWPHLVHASITGFGTAAGAHLPGYDMLVQGVSGFMSLTGETDGPPQKGGVAMMDVMTGLHCAVAILAALREREGSGRGQHVELNLFMTALSGLVNQTSAYVAGGAVPRRMGNDHPSLFPYGPFACRDTDLIISVGNDRQFARLAEVLGMPELAQDEKFATMSARNENRDELRALMVGRLGERDAQQWQDELVEVGVPCAPILGVDEGIAYAEKLGLDPVADAGGVPTVRHPVDYSRTPARHVKAPPHLDEDREAVLAWLEGRGADCEG</sequence>
<dbReference type="InterPro" id="IPR003673">
    <property type="entry name" value="CoA-Trfase_fam_III"/>
</dbReference>
<dbReference type="EC" id="2.8.3.16" evidence="3"/>
<dbReference type="OrthoDB" id="9797653at2"/>
<dbReference type="EMBL" id="FUKP01000031">
    <property type="protein sequence ID" value="SJN24228.1"/>
    <property type="molecule type" value="Genomic_DNA"/>
</dbReference>
<dbReference type="EMBL" id="SPKT01000016">
    <property type="protein sequence ID" value="TFH98508.1"/>
    <property type="molecule type" value="Genomic_DNA"/>
</dbReference>
<dbReference type="Proteomes" id="UP000297477">
    <property type="component" value="Unassembled WGS sequence"/>
</dbReference>
<name>A0A1R4IWZ2_9MICC</name>
<dbReference type="AlphaFoldDB" id="A0A1R4IWZ2"/>
<dbReference type="InterPro" id="IPR044855">
    <property type="entry name" value="CoA-Trfase_III_dom3_sf"/>
</dbReference>